<dbReference type="PANTHER" id="PTHR43177">
    <property type="entry name" value="PROTEIN NRFC"/>
    <property type="match status" value="1"/>
</dbReference>
<dbReference type="PROSITE" id="PS00198">
    <property type="entry name" value="4FE4S_FER_1"/>
    <property type="match status" value="1"/>
</dbReference>
<accession>A0A7X6I735</accession>
<keyword evidence="3" id="KW-0408">Iron</keyword>
<evidence type="ECO:0000256" key="3">
    <source>
        <dbReference type="ARBA" id="ARBA00023004"/>
    </source>
</evidence>
<dbReference type="AlphaFoldDB" id="A0A7X6I735"/>
<dbReference type="PANTHER" id="PTHR43177:SF3">
    <property type="entry name" value="PROTEIN NRFC HOMOLOG"/>
    <property type="match status" value="1"/>
</dbReference>
<evidence type="ECO:0000256" key="4">
    <source>
        <dbReference type="ARBA" id="ARBA00023014"/>
    </source>
</evidence>
<dbReference type="InterPro" id="IPR017896">
    <property type="entry name" value="4Fe4S_Fe-S-bd"/>
</dbReference>
<dbReference type="GO" id="GO:0046872">
    <property type="term" value="F:metal ion binding"/>
    <property type="evidence" value="ECO:0007669"/>
    <property type="project" value="UniProtKB-KW"/>
</dbReference>
<evidence type="ECO:0000259" key="6">
    <source>
        <dbReference type="PROSITE" id="PS51379"/>
    </source>
</evidence>
<dbReference type="InterPro" id="IPR054822">
    <property type="entry name" value="DsrO-like"/>
</dbReference>
<proteinExistence type="predicted"/>
<dbReference type="GO" id="GO:0051539">
    <property type="term" value="F:4 iron, 4 sulfur cluster binding"/>
    <property type="evidence" value="ECO:0007669"/>
    <property type="project" value="UniProtKB-KW"/>
</dbReference>
<feature type="region of interest" description="Disordered" evidence="5">
    <location>
        <begin position="1"/>
        <end position="27"/>
    </location>
</feature>
<name>A0A7X6I735_9BURK</name>
<keyword evidence="1" id="KW-0004">4Fe-4S</keyword>
<sequence>MPRFEAVGAGAASCRRDAGGAGGAAGAEGSKAVSAAQEETRPSRRGFLAVAAAGLGGVMLAPGVRLVEIAQAAPAQAAPGVRWGMLIDATKCAPGCDDCVKACRAENGLPADPRPTDAQWVRKIEIKEISSGRTVSAPVMCQHCAQPPCVDVCPTGASFKRADGIVLVDRHTCIGCRYCMMACPYKARSFVHEPLQDQRADVPRGKGCVEGCTLCVHRLDSGNKVTACAEACAKAGHHAIVFGDLNDPDSEISRRVREWNTVQLRADLRLDPGVRYRGV</sequence>
<evidence type="ECO:0000313" key="8">
    <source>
        <dbReference type="Proteomes" id="UP000521868"/>
    </source>
</evidence>
<keyword evidence="8" id="KW-1185">Reference proteome</keyword>
<dbReference type="Pfam" id="PF13247">
    <property type="entry name" value="Fer4_11"/>
    <property type="match status" value="1"/>
</dbReference>
<protein>
    <submittedName>
        <fullName evidence="7">4Fe-4S dicluster domain-containing protein</fullName>
    </submittedName>
</protein>
<evidence type="ECO:0000256" key="2">
    <source>
        <dbReference type="ARBA" id="ARBA00022723"/>
    </source>
</evidence>
<feature type="domain" description="4Fe-4S ferredoxin-type" evidence="6">
    <location>
        <begin position="164"/>
        <end position="193"/>
    </location>
</feature>
<dbReference type="SUPFAM" id="SSF54862">
    <property type="entry name" value="4Fe-4S ferredoxins"/>
    <property type="match status" value="1"/>
</dbReference>
<dbReference type="EMBL" id="VTOX01000005">
    <property type="protein sequence ID" value="NKE67043.1"/>
    <property type="molecule type" value="Genomic_DNA"/>
</dbReference>
<evidence type="ECO:0000256" key="5">
    <source>
        <dbReference type="SAM" id="MobiDB-lite"/>
    </source>
</evidence>
<feature type="domain" description="4Fe-4S ferredoxin-type" evidence="6">
    <location>
        <begin position="83"/>
        <end position="114"/>
    </location>
</feature>
<organism evidence="7 8">
    <name type="scientific">Ramlibacter lithotrophicus</name>
    <dbReference type="NCBI Taxonomy" id="2606681"/>
    <lineage>
        <taxon>Bacteria</taxon>
        <taxon>Pseudomonadati</taxon>
        <taxon>Pseudomonadota</taxon>
        <taxon>Betaproteobacteria</taxon>
        <taxon>Burkholderiales</taxon>
        <taxon>Comamonadaceae</taxon>
        <taxon>Ramlibacter</taxon>
    </lineage>
</organism>
<gene>
    <name evidence="7" type="ORF">RAMLITH_14535</name>
</gene>
<reference evidence="7 8" key="1">
    <citation type="journal article" date="2020" name="Nature">
        <title>Bacterial chemolithoautotrophy via manganese oxidation.</title>
        <authorList>
            <person name="Yu H."/>
            <person name="Leadbetter J.R."/>
        </authorList>
    </citation>
    <scope>NUCLEOTIDE SEQUENCE [LARGE SCALE GENOMIC DNA]</scope>
    <source>
        <strain evidence="7 8">RBP-1</strain>
    </source>
</reference>
<dbReference type="Gene3D" id="3.30.70.20">
    <property type="match status" value="2"/>
</dbReference>
<feature type="domain" description="4Fe-4S ferredoxin-type" evidence="6">
    <location>
        <begin position="132"/>
        <end position="163"/>
    </location>
</feature>
<comment type="caution">
    <text evidence="7">The sequence shown here is derived from an EMBL/GenBank/DDBJ whole genome shotgun (WGS) entry which is preliminary data.</text>
</comment>
<dbReference type="Proteomes" id="UP000521868">
    <property type="component" value="Unassembled WGS sequence"/>
</dbReference>
<dbReference type="InterPro" id="IPR006311">
    <property type="entry name" value="TAT_signal"/>
</dbReference>
<keyword evidence="2" id="KW-0479">Metal-binding</keyword>
<dbReference type="NCBIfam" id="NF045797">
    <property type="entry name" value="DsrO"/>
    <property type="match status" value="1"/>
</dbReference>
<dbReference type="PROSITE" id="PS51318">
    <property type="entry name" value="TAT"/>
    <property type="match status" value="1"/>
</dbReference>
<keyword evidence="4" id="KW-0411">Iron-sulfur</keyword>
<dbReference type="CDD" id="cd10551">
    <property type="entry name" value="PsrB"/>
    <property type="match status" value="1"/>
</dbReference>
<evidence type="ECO:0000313" key="7">
    <source>
        <dbReference type="EMBL" id="NKE67043.1"/>
    </source>
</evidence>
<dbReference type="PROSITE" id="PS51379">
    <property type="entry name" value="4FE4S_FER_2"/>
    <property type="match status" value="3"/>
</dbReference>
<dbReference type="InterPro" id="IPR017900">
    <property type="entry name" value="4Fe4S_Fe_S_CS"/>
</dbReference>
<dbReference type="InterPro" id="IPR050954">
    <property type="entry name" value="ET_IronSulfur_Cluster-Binding"/>
</dbReference>
<evidence type="ECO:0000256" key="1">
    <source>
        <dbReference type="ARBA" id="ARBA00022485"/>
    </source>
</evidence>